<dbReference type="EMBL" id="BTRK01000006">
    <property type="protein sequence ID" value="GMR57025.1"/>
    <property type="molecule type" value="Genomic_DNA"/>
</dbReference>
<feature type="non-terminal residue" evidence="3">
    <location>
        <position position="403"/>
    </location>
</feature>
<feature type="chain" id="PRO_5044710187" evidence="1">
    <location>
        <begin position="38"/>
        <end position="403"/>
    </location>
</feature>
<accession>A0AAN5D7F3</accession>
<name>A0AAN5D7F3_9BILA</name>
<feature type="non-terminal residue" evidence="3">
    <location>
        <position position="1"/>
    </location>
</feature>
<comment type="caution">
    <text evidence="3">The sequence shown here is derived from an EMBL/GenBank/DDBJ whole genome shotgun (WGS) entry which is preliminary data.</text>
</comment>
<proteinExistence type="predicted"/>
<protein>
    <submittedName>
        <fullName evidence="3">Uncharacterized protein</fullName>
    </submittedName>
</protein>
<dbReference type="EMBL" id="BTRK01000006">
    <property type="protein sequence ID" value="GMR57022.1"/>
    <property type="molecule type" value="Genomic_DNA"/>
</dbReference>
<sequence>ARLSIQPQTARPPHLSRAMSTMLSVVVFATLASISDCRVTFTHSEVLQETDLDKDNQAQFKCENGCFIYSDSRSEDMFITDGTTYMSNFLLLGTPERSTGHELVPWPKYTLVYRGEKTPPRFVFYAVDKKSADANTPVYVANSQTGYVDNFISADGKVFTLLRSFDPAPYVLFQGDFTDGYPRIYTTGYDAVNEAECEAAYTARSELSAYNSWITVDSPILTVVNGPSTAKTIAMISGVFTNMPSNSSVVYISPGYVGCSYNRGQLYSSSSQTVLDTFSANVKSIDITADLSIPTKSEAVAIAVNNEKIDLYGVDPFKKHFEAVKFDVTISWIRNTADSYFAIQFDLGVDNGGRETTIFKNVMTSTASSSTIETEGTSTTKAIDAQTTTTSAHAIFQYSLLLI</sequence>
<dbReference type="AlphaFoldDB" id="A0AAN5D7F3"/>
<dbReference type="Proteomes" id="UP001328107">
    <property type="component" value="Unassembled WGS sequence"/>
</dbReference>
<evidence type="ECO:0000313" key="3">
    <source>
        <dbReference type="EMBL" id="GMR57025.1"/>
    </source>
</evidence>
<gene>
    <name evidence="2" type="ORF">PMAYCL1PPCAC_27217</name>
    <name evidence="3" type="ORF">PMAYCL1PPCAC_27220</name>
</gene>
<evidence type="ECO:0000256" key="1">
    <source>
        <dbReference type="SAM" id="SignalP"/>
    </source>
</evidence>
<evidence type="ECO:0000313" key="4">
    <source>
        <dbReference type="Proteomes" id="UP001328107"/>
    </source>
</evidence>
<reference evidence="3" key="2">
    <citation type="submission" date="2023-06" db="EMBL/GenBank/DDBJ databases">
        <title>Genome assembly of Pristionchus species.</title>
        <authorList>
            <person name="Yoshida K."/>
            <person name="Sommer R.J."/>
        </authorList>
    </citation>
    <scope>NUCLEOTIDE SEQUENCE</scope>
    <source>
        <strain evidence="3">RS5460</strain>
    </source>
</reference>
<feature type="signal peptide" evidence="1">
    <location>
        <begin position="1"/>
        <end position="37"/>
    </location>
</feature>
<evidence type="ECO:0000313" key="2">
    <source>
        <dbReference type="EMBL" id="GMR57022.1"/>
    </source>
</evidence>
<keyword evidence="1" id="KW-0732">Signal</keyword>
<keyword evidence="4" id="KW-1185">Reference proteome</keyword>
<organism evidence="3 4">
    <name type="scientific">Pristionchus mayeri</name>
    <dbReference type="NCBI Taxonomy" id="1317129"/>
    <lineage>
        <taxon>Eukaryota</taxon>
        <taxon>Metazoa</taxon>
        <taxon>Ecdysozoa</taxon>
        <taxon>Nematoda</taxon>
        <taxon>Chromadorea</taxon>
        <taxon>Rhabditida</taxon>
        <taxon>Rhabditina</taxon>
        <taxon>Diplogasteromorpha</taxon>
        <taxon>Diplogasteroidea</taxon>
        <taxon>Neodiplogasteridae</taxon>
        <taxon>Pristionchus</taxon>
    </lineage>
</organism>
<reference evidence="4" key="1">
    <citation type="submission" date="2022-10" db="EMBL/GenBank/DDBJ databases">
        <title>Genome assembly of Pristionchus species.</title>
        <authorList>
            <person name="Yoshida K."/>
            <person name="Sommer R.J."/>
        </authorList>
    </citation>
    <scope>NUCLEOTIDE SEQUENCE [LARGE SCALE GENOMIC DNA]</scope>
    <source>
        <strain evidence="2 4">RS5460</strain>
    </source>
</reference>